<dbReference type="CDD" id="cd04301">
    <property type="entry name" value="NAT_SF"/>
    <property type="match status" value="1"/>
</dbReference>
<feature type="non-terminal residue" evidence="2">
    <location>
        <position position="1"/>
    </location>
</feature>
<dbReference type="InterPro" id="IPR000182">
    <property type="entry name" value="GNAT_dom"/>
</dbReference>
<sequence length="178" mass="18028">VLTPTGGVLSVPPAHRAAVSAALDGRGADGVSEVDGPLAAALGRPGAPILHGVFRWSSAPAPFPDLGVWIPADDPSVPDWLHPFGGEVLVALDAGRYVAGVGIKRHDPTGGELAVVTEPEAQGRGLARRLVSQAARRVLAGGAVATYLHAPSNLASARVAEAAGFPDRGWQVLSLGPP</sequence>
<dbReference type="InterPro" id="IPR016181">
    <property type="entry name" value="Acyl_CoA_acyltransferase"/>
</dbReference>
<comment type="caution">
    <text evidence="2">The sequence shown here is derived from an EMBL/GenBank/DDBJ whole genome shotgun (WGS) entry which is preliminary data.</text>
</comment>
<dbReference type="Pfam" id="PF00583">
    <property type="entry name" value="Acetyltransf_1"/>
    <property type="match status" value="1"/>
</dbReference>
<dbReference type="Gene3D" id="3.40.630.30">
    <property type="match status" value="1"/>
</dbReference>
<evidence type="ECO:0000259" key="1">
    <source>
        <dbReference type="PROSITE" id="PS51186"/>
    </source>
</evidence>
<dbReference type="EMBL" id="WJHE01000984">
    <property type="protein sequence ID" value="MST34399.1"/>
    <property type="molecule type" value="Genomic_DNA"/>
</dbReference>
<gene>
    <name evidence="2" type="ORF">GHK86_16940</name>
</gene>
<name>A0ABW9QXM5_9ACTN</name>
<evidence type="ECO:0000313" key="2">
    <source>
        <dbReference type="EMBL" id="MST34399.1"/>
    </source>
</evidence>
<accession>A0ABW9QXM5</accession>
<evidence type="ECO:0000313" key="3">
    <source>
        <dbReference type="Proteomes" id="UP000437736"/>
    </source>
</evidence>
<protein>
    <submittedName>
        <fullName evidence="2">GNAT family N-acetyltransferase</fullName>
    </submittedName>
</protein>
<dbReference type="SUPFAM" id="SSF55729">
    <property type="entry name" value="Acyl-CoA N-acyltransferases (Nat)"/>
    <property type="match status" value="1"/>
</dbReference>
<dbReference type="Proteomes" id="UP000437736">
    <property type="component" value="Unassembled WGS sequence"/>
</dbReference>
<reference evidence="2 3" key="1">
    <citation type="submission" date="2019-11" db="EMBL/GenBank/DDBJ databases">
        <title>Acidiferrimicrobium australis gen. nov., sp. nov., an acidophilic and obligately heterotrophic, member of the Actinobacteria that catalyses dissimilatory oxido- reduction of iron isolated from metal-rich acidic water in Chile.</title>
        <authorList>
            <person name="Gonzalez D."/>
            <person name="Huber K."/>
            <person name="Hedrich S."/>
            <person name="Rojas-Villalobos C."/>
            <person name="Quatrini R."/>
            <person name="Dinamarca M.A."/>
            <person name="Schwarz A."/>
            <person name="Canales C."/>
            <person name="Nancucheo I."/>
        </authorList>
    </citation>
    <scope>NUCLEOTIDE SEQUENCE [LARGE SCALE GENOMIC DNA]</scope>
    <source>
        <strain evidence="2 3">USS-CCA1</strain>
    </source>
</reference>
<keyword evidence="3" id="KW-1185">Reference proteome</keyword>
<feature type="domain" description="N-acetyltransferase" evidence="1">
    <location>
        <begin position="41"/>
        <end position="178"/>
    </location>
</feature>
<proteinExistence type="predicted"/>
<dbReference type="PROSITE" id="PS51186">
    <property type="entry name" value="GNAT"/>
    <property type="match status" value="1"/>
</dbReference>
<organism evidence="2 3">
    <name type="scientific">Acidiferrimicrobium australe</name>
    <dbReference type="NCBI Taxonomy" id="2664430"/>
    <lineage>
        <taxon>Bacteria</taxon>
        <taxon>Bacillati</taxon>
        <taxon>Actinomycetota</taxon>
        <taxon>Acidimicrobiia</taxon>
        <taxon>Acidimicrobiales</taxon>
        <taxon>Acidimicrobiaceae</taxon>
        <taxon>Acidiferrimicrobium</taxon>
    </lineage>
</organism>